<dbReference type="PANTHER" id="PTHR10629:SF52">
    <property type="entry name" value="DNA (CYTOSINE-5)-METHYLTRANSFERASE 1"/>
    <property type="match status" value="1"/>
</dbReference>
<evidence type="ECO:0000256" key="2">
    <source>
        <dbReference type="ARBA" id="ARBA00022603"/>
    </source>
</evidence>
<dbReference type="SUPFAM" id="SSF53335">
    <property type="entry name" value="S-adenosyl-L-methionine-dependent methyltransferases"/>
    <property type="match status" value="2"/>
</dbReference>
<evidence type="ECO:0000256" key="3">
    <source>
        <dbReference type="ARBA" id="ARBA00022679"/>
    </source>
</evidence>
<evidence type="ECO:0000313" key="9">
    <source>
        <dbReference type="EMBL" id="MFB9952054.1"/>
    </source>
</evidence>
<dbReference type="PROSITE" id="PS00094">
    <property type="entry name" value="C5_MTASE_1"/>
    <property type="match status" value="1"/>
</dbReference>
<evidence type="ECO:0000256" key="8">
    <source>
        <dbReference type="SAM" id="MobiDB-lite"/>
    </source>
</evidence>
<proteinExistence type="inferred from homology"/>
<dbReference type="PROSITE" id="PS51679">
    <property type="entry name" value="SAM_MT_C5"/>
    <property type="match status" value="1"/>
</dbReference>
<dbReference type="InterPro" id="IPR001525">
    <property type="entry name" value="C5_MeTfrase"/>
</dbReference>
<comment type="caution">
    <text evidence="9">The sequence shown here is derived from an EMBL/GenBank/DDBJ whole genome shotgun (WGS) entry which is preliminary data.</text>
</comment>
<gene>
    <name evidence="9" type="ORF">ACFFP0_24665</name>
</gene>
<dbReference type="PRINTS" id="PR00105">
    <property type="entry name" value="C5METTRFRASE"/>
</dbReference>
<keyword evidence="4 7" id="KW-0949">S-adenosyl-L-methionine</keyword>
<dbReference type="EMBL" id="JBHMAA010000032">
    <property type="protein sequence ID" value="MFB9952054.1"/>
    <property type="molecule type" value="Genomic_DNA"/>
</dbReference>
<protein>
    <recommendedName>
        <fullName evidence="1">DNA (cytosine-5-)-methyltransferase</fullName>
        <ecNumber evidence="1">2.1.1.37</ecNumber>
    </recommendedName>
</protein>
<evidence type="ECO:0000256" key="4">
    <source>
        <dbReference type="ARBA" id="ARBA00022691"/>
    </source>
</evidence>
<dbReference type="Gene3D" id="3.40.50.150">
    <property type="entry name" value="Vaccinia Virus protein VP39"/>
    <property type="match status" value="1"/>
</dbReference>
<evidence type="ECO:0000256" key="5">
    <source>
        <dbReference type="ARBA" id="ARBA00022747"/>
    </source>
</evidence>
<reference evidence="9 10" key="1">
    <citation type="submission" date="2024-09" db="EMBL/GenBank/DDBJ databases">
        <authorList>
            <person name="Sun Q."/>
            <person name="Mori K."/>
        </authorList>
    </citation>
    <scope>NUCLEOTIDE SEQUENCE [LARGE SCALE GENOMIC DNA]</scope>
    <source>
        <strain evidence="9 10">TBRC 4938</strain>
    </source>
</reference>
<evidence type="ECO:0000256" key="6">
    <source>
        <dbReference type="ARBA" id="ARBA00047422"/>
    </source>
</evidence>
<feature type="active site" evidence="7">
    <location>
        <position position="109"/>
    </location>
</feature>
<dbReference type="PANTHER" id="PTHR10629">
    <property type="entry name" value="CYTOSINE-SPECIFIC METHYLTRANSFERASE"/>
    <property type="match status" value="1"/>
</dbReference>
<keyword evidence="2 7" id="KW-0489">Methyltransferase</keyword>
<organism evidence="9 10">
    <name type="scientific">Rhizobium puerariae</name>
    <dbReference type="NCBI Taxonomy" id="1585791"/>
    <lineage>
        <taxon>Bacteria</taxon>
        <taxon>Pseudomonadati</taxon>
        <taxon>Pseudomonadota</taxon>
        <taxon>Alphaproteobacteria</taxon>
        <taxon>Hyphomicrobiales</taxon>
        <taxon>Rhizobiaceae</taxon>
        <taxon>Rhizobium/Agrobacterium group</taxon>
        <taxon>Rhizobium</taxon>
    </lineage>
</organism>
<evidence type="ECO:0000256" key="1">
    <source>
        <dbReference type="ARBA" id="ARBA00011975"/>
    </source>
</evidence>
<keyword evidence="5" id="KW-0680">Restriction system</keyword>
<dbReference type="RefSeq" id="WP_377264871.1">
    <property type="nucleotide sequence ID" value="NZ_JBHMAA010000032.1"/>
</dbReference>
<evidence type="ECO:0000256" key="7">
    <source>
        <dbReference type="PROSITE-ProRule" id="PRU01016"/>
    </source>
</evidence>
<sequence>MRYGSVSSGIECAAIAWAPLGWQPAFLAEIDPFASTVLHHHHSSGRPRFMPSPEAEGIDDDERKARRAAIKAVRSLPVDSNGPPNYGDMTTFEEWPDAAIDLLIGGTPCQSYSVAGLREGLDDPRGSLTLTYAAIARRFRPRWLVWENVFGVLSHDRGRSFASLLGLLSGQRIEVPPGGWKSAGIVQGYERAYGLAWRVLDTQYVRVDGFGRAIPQRRRRVFVVGYLGDWRRAAAVLLEREGLSGNPAPIREAGKISASSTGFSVTGSLTQGFGAKSGTDELASGNDIAAAHVDTVARCDTAGYAQRLDYETENFVAYGGNNCSGSVAVAARLAAHGGPAGRVDFSSETFLVANPLRAQAQHSHRLDSDNDVVARAALDVADTMTSNGDAHSGFREAAGLVAHSLRAEGFDASEDGTGRGTPIVPVSIAIRGREDGGTIEIGEDVAHALRASQGGGDKPHVLIPYDTTQITSVANRSNPQSGDPCHPLSAQGHPPPIAFSHQAGGKQTSLGFDEESGIAPTLGACQTPAMVHGWAVRRLTTRECCRLQGVPADYFDEVVWRGKSPPPDGPIYKTLGNGFSANSVRWIGRRIEMVEQIMKENAA</sequence>
<dbReference type="Proteomes" id="UP001589692">
    <property type="component" value="Unassembled WGS sequence"/>
</dbReference>
<evidence type="ECO:0000313" key="10">
    <source>
        <dbReference type="Proteomes" id="UP001589692"/>
    </source>
</evidence>
<keyword evidence="3 7" id="KW-0808">Transferase</keyword>
<dbReference type="InterPro" id="IPR050390">
    <property type="entry name" value="C5-Methyltransferase"/>
</dbReference>
<dbReference type="EC" id="2.1.1.37" evidence="1"/>
<feature type="region of interest" description="Disordered" evidence="8">
    <location>
        <begin position="43"/>
        <end position="63"/>
    </location>
</feature>
<dbReference type="Gene3D" id="3.90.120.10">
    <property type="entry name" value="DNA Methylase, subunit A, domain 2"/>
    <property type="match status" value="1"/>
</dbReference>
<dbReference type="Pfam" id="PF00145">
    <property type="entry name" value="DNA_methylase"/>
    <property type="match status" value="1"/>
</dbReference>
<name>A0ABV6AN53_9HYPH</name>
<dbReference type="InterPro" id="IPR029063">
    <property type="entry name" value="SAM-dependent_MTases_sf"/>
</dbReference>
<accession>A0ABV6AN53</accession>
<dbReference type="GO" id="GO:0032259">
    <property type="term" value="P:methylation"/>
    <property type="evidence" value="ECO:0007669"/>
    <property type="project" value="UniProtKB-KW"/>
</dbReference>
<comment type="catalytic activity">
    <reaction evidence="6">
        <text>a 2'-deoxycytidine in DNA + S-adenosyl-L-methionine = a 5-methyl-2'-deoxycytidine in DNA + S-adenosyl-L-homocysteine + H(+)</text>
        <dbReference type="Rhea" id="RHEA:13681"/>
        <dbReference type="Rhea" id="RHEA-COMP:11369"/>
        <dbReference type="Rhea" id="RHEA-COMP:11370"/>
        <dbReference type="ChEBI" id="CHEBI:15378"/>
        <dbReference type="ChEBI" id="CHEBI:57856"/>
        <dbReference type="ChEBI" id="CHEBI:59789"/>
        <dbReference type="ChEBI" id="CHEBI:85452"/>
        <dbReference type="ChEBI" id="CHEBI:85454"/>
        <dbReference type="EC" id="2.1.1.37"/>
    </reaction>
</comment>
<dbReference type="InterPro" id="IPR018117">
    <property type="entry name" value="C5_DNA_meth_AS"/>
</dbReference>
<keyword evidence="10" id="KW-1185">Reference proteome</keyword>
<comment type="similarity">
    <text evidence="7">Belongs to the class I-like SAM-binding methyltransferase superfamily. C5-methyltransferase family.</text>
</comment>
<dbReference type="GO" id="GO:0008168">
    <property type="term" value="F:methyltransferase activity"/>
    <property type="evidence" value="ECO:0007669"/>
    <property type="project" value="UniProtKB-KW"/>
</dbReference>